<gene>
    <name evidence="1" type="ORF">CJU94_40010</name>
</gene>
<proteinExistence type="predicted"/>
<evidence type="ECO:0000313" key="2">
    <source>
        <dbReference type="Proteomes" id="UP000215158"/>
    </source>
</evidence>
<dbReference type="KEGG" id="parb:CJU94_40010"/>
<evidence type="ECO:0000313" key="1">
    <source>
        <dbReference type="EMBL" id="ASW04332.1"/>
    </source>
</evidence>
<name>A0A248W0U5_9BURK</name>
<reference evidence="1 2" key="1">
    <citation type="submission" date="2017-08" db="EMBL/GenBank/DDBJ databases">
        <title>Identification and genetic characteristics of simultaneous BTEX- and naphthalene-degrading Paraburkholderia sp. BN5 isolated from petroleum-contaminated soil.</title>
        <authorList>
            <person name="Lee Y."/>
            <person name="Jeon C.O."/>
        </authorList>
    </citation>
    <scope>NUCLEOTIDE SEQUENCE [LARGE SCALE GENOMIC DNA]</scope>
    <source>
        <strain evidence="1 2">BN5</strain>
        <plasmid evidence="1 2">pBN4</plasmid>
    </source>
</reference>
<dbReference type="EMBL" id="CP022994">
    <property type="protein sequence ID" value="ASW04332.1"/>
    <property type="molecule type" value="Genomic_DNA"/>
</dbReference>
<geneLocation type="plasmid" evidence="1 2">
    <name>pBN4</name>
</geneLocation>
<dbReference type="Proteomes" id="UP000215158">
    <property type="component" value="Plasmid pBN4"/>
</dbReference>
<organism evidence="1 2">
    <name type="scientific">Paraburkholderia aromaticivorans</name>
    <dbReference type="NCBI Taxonomy" id="2026199"/>
    <lineage>
        <taxon>Bacteria</taxon>
        <taxon>Pseudomonadati</taxon>
        <taxon>Pseudomonadota</taxon>
        <taxon>Betaproteobacteria</taxon>
        <taxon>Burkholderiales</taxon>
        <taxon>Burkholderiaceae</taxon>
        <taxon>Paraburkholderia</taxon>
    </lineage>
</organism>
<keyword evidence="1" id="KW-0614">Plasmid</keyword>
<dbReference type="AlphaFoldDB" id="A0A248W0U5"/>
<sequence length="73" mass="7976">MIAGRLRTIEFSRILFESGRRANAEGQEYEAGLLSILTRRSTPPAYSLVPLPAGTEPSDLKNVGEPAKFVPTM</sequence>
<keyword evidence="2" id="KW-1185">Reference proteome</keyword>
<protein>
    <submittedName>
        <fullName evidence="1">Uncharacterized protein</fullName>
    </submittedName>
</protein>
<accession>A0A248W0U5</accession>